<sequence>MTITGADRARDSEGAEQVNQPGGASPWTLAPVFVLRHAGLPFDWVESLGAAPAVLAACEEVLDVEDELEALLGEAAAGAVATLAAGGAPPVPQRARETVRRWRAAFDRLAAAHGADLPGLRARLREHAATPSYRDAVFTSNPGMYEGMVTGYLALGEVPDTAKHRRVERQLYTYLQRFCGKNETASAYGPMGYGQVTEGDGFAVERVENPVRRAFLAHWAVTELARAAARDKALAPHVPVRLSLLARRAGDGIEVDGRDEVLRPGPEALRLVDLLQDGPAGFAGLAKAAKVPARAVVEALRPLLAAGALVRSLDVPGEQVDPLPGLRASLCALPASESRDGWLRRLDRLASLCGRFAAAGGDVDARRGVLAELESAFTEITGVPARRGAGAVYADRLVLFEEAASPFRLVVGRDAAARLEAALTPALELSAAFGDQVQRGHRAEMAKIVEEAGGALGFAAYAAKARPEHQEGSRFSPVRPVLVPAGDGEPVRLGADALGEAEPGPRYALPDVCLAMAGPEEAADGTWRVLLARVHHHLLLSSWLATFHPDAGAFDRAAADWLDRDGRDLVALATSRRNKGFYRFPGPRLVFNAADPDGRDDNLSATDCTVELEDGRPVLRDSTGRVRELYPVLNDLTTYPPFAALSPPSVLHAPVRGAYGHLGRVTIGDACYQRERWILDPAALPSGGRGPAALLALRRLARRHGLPRFVFARVEAERKPILVDMASPFAAELLGHLRGDDPEAREVLVEEMYPGPGELWLRDGSGRYTCELRMQLTRSTPAGAASVQSPTYADAR</sequence>
<evidence type="ECO:0000313" key="3">
    <source>
        <dbReference type="EMBL" id="RCG25383.1"/>
    </source>
</evidence>
<dbReference type="EMBL" id="QOIL01000022">
    <property type="protein sequence ID" value="RCG25383.1"/>
    <property type="molecule type" value="Genomic_DNA"/>
</dbReference>
<evidence type="ECO:0000259" key="2">
    <source>
        <dbReference type="Pfam" id="PF04738"/>
    </source>
</evidence>
<evidence type="ECO:0000256" key="1">
    <source>
        <dbReference type="SAM" id="MobiDB-lite"/>
    </source>
</evidence>
<organism evidence="3 4">
    <name type="scientific">Sphaerisporangium album</name>
    <dbReference type="NCBI Taxonomy" id="509200"/>
    <lineage>
        <taxon>Bacteria</taxon>
        <taxon>Bacillati</taxon>
        <taxon>Actinomycetota</taxon>
        <taxon>Actinomycetes</taxon>
        <taxon>Streptosporangiales</taxon>
        <taxon>Streptosporangiaceae</taxon>
        <taxon>Sphaerisporangium</taxon>
    </lineage>
</organism>
<protein>
    <recommendedName>
        <fullName evidence="2">Lantibiotic dehydratase N-terminal domain-containing protein</fullName>
    </recommendedName>
</protein>
<reference evidence="3 4" key="1">
    <citation type="submission" date="2018-06" db="EMBL/GenBank/DDBJ databases">
        <title>Sphaerisporangium craniellae sp. nov., isolated from a marine sponge in the South China Sea.</title>
        <authorList>
            <person name="Li L."/>
        </authorList>
    </citation>
    <scope>NUCLEOTIDE SEQUENCE [LARGE SCALE GENOMIC DNA]</scope>
    <source>
        <strain evidence="3 4">CCTCC AA 208026</strain>
    </source>
</reference>
<dbReference type="AlphaFoldDB" id="A0A367F4V4"/>
<evidence type="ECO:0000313" key="4">
    <source>
        <dbReference type="Proteomes" id="UP000253094"/>
    </source>
</evidence>
<name>A0A367F4V4_9ACTN</name>
<accession>A0A367F4V4</accession>
<keyword evidence="4" id="KW-1185">Reference proteome</keyword>
<dbReference type="Proteomes" id="UP000253094">
    <property type="component" value="Unassembled WGS sequence"/>
</dbReference>
<dbReference type="InterPro" id="IPR006827">
    <property type="entry name" value="Lant_deHydtase_N"/>
</dbReference>
<feature type="region of interest" description="Disordered" evidence="1">
    <location>
        <begin position="1"/>
        <end position="23"/>
    </location>
</feature>
<gene>
    <name evidence="3" type="ORF">DQ384_31450</name>
</gene>
<dbReference type="Pfam" id="PF04738">
    <property type="entry name" value="Lant_dehydr_N"/>
    <property type="match status" value="1"/>
</dbReference>
<feature type="domain" description="Lantibiotic dehydratase N-terminal" evidence="2">
    <location>
        <begin position="130"/>
        <end position="433"/>
    </location>
</feature>
<comment type="caution">
    <text evidence="3">The sequence shown here is derived from an EMBL/GenBank/DDBJ whole genome shotgun (WGS) entry which is preliminary data.</text>
</comment>
<proteinExistence type="predicted"/>